<evidence type="ECO:0000256" key="1">
    <source>
        <dbReference type="ARBA" id="ARBA00010211"/>
    </source>
</evidence>
<feature type="domain" description="Fumarylacetoacetase-like C-terminal" evidence="3">
    <location>
        <begin position="30"/>
        <end position="107"/>
    </location>
</feature>
<dbReference type="RefSeq" id="XP_010702656.1">
    <property type="nucleotide sequence ID" value="XM_010704354.1"/>
</dbReference>
<dbReference type="Pfam" id="PF01557">
    <property type="entry name" value="FAA_hydrolase"/>
    <property type="match status" value="2"/>
</dbReference>
<dbReference type="PANTHER" id="PTHR11820">
    <property type="entry name" value="ACYLPYRUVASE"/>
    <property type="match status" value="1"/>
</dbReference>
<dbReference type="InterPro" id="IPR011234">
    <property type="entry name" value="Fumarylacetoacetase-like_C"/>
</dbReference>
<dbReference type="EMBL" id="CP009403">
    <property type="protein sequence ID" value="AIO01856.1"/>
    <property type="molecule type" value="Genomic_DNA"/>
</dbReference>
<sequence>MSSLAFTLRQTVVPVVTKLAKPLYFPVRRIYCAGPNYDSHAREMGGVINRTDPFFFVKPTDCLVTDFGNHTSPSATIDIRYPPVTESYHHEVELVVALGYPTGKAAAFSAASQDPGDTHYSNMKIEEAADIIYAYGVGLDMTRRDLQLMAKNNGRPWDLAKGADGSAVVSPLVLSRDLKEAHPEMFMSPDKDETGVVSSGSIFLQVNQNERQRSDLNCMACPIVELLAHLSKYVALKPGDLLFTGTPSGVSAVRRGDVIEAGIQGLGTLKVNVM</sequence>
<dbReference type="SUPFAM" id="SSF56529">
    <property type="entry name" value="FAH"/>
    <property type="match status" value="1"/>
</dbReference>
<organism evidence="4 5">
    <name type="scientific">Leishmania panamensis</name>
    <dbReference type="NCBI Taxonomy" id="5679"/>
    <lineage>
        <taxon>Eukaryota</taxon>
        <taxon>Discoba</taxon>
        <taxon>Euglenozoa</taxon>
        <taxon>Kinetoplastea</taxon>
        <taxon>Metakinetoplastina</taxon>
        <taxon>Trypanosomatida</taxon>
        <taxon>Trypanosomatidae</taxon>
        <taxon>Leishmaniinae</taxon>
        <taxon>Leishmania</taxon>
        <taxon>Leishmania guyanensis species complex</taxon>
    </lineage>
</organism>
<dbReference type="GO" id="GO:0046872">
    <property type="term" value="F:metal ion binding"/>
    <property type="evidence" value="ECO:0007669"/>
    <property type="project" value="UniProtKB-KW"/>
</dbReference>
<dbReference type="GeneID" id="22578735"/>
<dbReference type="KEGG" id="lpan:LPMP_342300"/>
<dbReference type="Gene3D" id="3.90.850.10">
    <property type="entry name" value="Fumarylacetoacetase-like, C-terminal domain"/>
    <property type="match status" value="1"/>
</dbReference>
<reference evidence="4 5" key="1">
    <citation type="journal article" date="2015" name="Sci. Rep.">
        <title>The genome of Leishmania panamensis: insights into genomics of the L. (Viannia) subgenus.</title>
        <authorList>
            <person name="Llanes A."/>
            <person name="Restrepo C.M."/>
            <person name="Vecchio G.D."/>
            <person name="Anguizola F.J."/>
            <person name="Lleonart R."/>
        </authorList>
    </citation>
    <scope>NUCLEOTIDE SEQUENCE [LARGE SCALE GENOMIC DNA]</scope>
    <source>
        <strain evidence="4 5">MHOM/PA/94/PSC-1</strain>
    </source>
</reference>
<dbReference type="FunFam" id="3.90.850.10:FF:000027">
    <property type="entry name" value="Fumarylacetoacetate_(FAA)_hydrolase_family_-_putative"/>
    <property type="match status" value="1"/>
</dbReference>
<comment type="similarity">
    <text evidence="1">Belongs to the FAH family.</text>
</comment>
<dbReference type="InterPro" id="IPR036663">
    <property type="entry name" value="Fumarylacetoacetase_C_sf"/>
</dbReference>
<evidence type="ECO:0000313" key="5">
    <source>
        <dbReference type="Proteomes" id="UP000063063"/>
    </source>
</evidence>
<dbReference type="OrthoDB" id="411064at2759"/>
<name>A0A088S0W5_LEIPA</name>
<gene>
    <name evidence="4" type="ORF">LPMP_342300</name>
</gene>
<dbReference type="PANTHER" id="PTHR11820:SF7">
    <property type="entry name" value="ACYLPYRUVASE FAHD1, MITOCHONDRIAL"/>
    <property type="match status" value="1"/>
</dbReference>
<dbReference type="VEuPathDB" id="TriTrypDB:LPAL13_340029000"/>
<accession>A0A088S0W5</accession>
<keyword evidence="5" id="KW-1185">Reference proteome</keyword>
<evidence type="ECO:0000259" key="3">
    <source>
        <dbReference type="Pfam" id="PF01557"/>
    </source>
</evidence>
<dbReference type="Proteomes" id="UP000063063">
    <property type="component" value="Chromosome 34"/>
</dbReference>
<evidence type="ECO:0000313" key="4">
    <source>
        <dbReference type="EMBL" id="AIO01856.1"/>
    </source>
</evidence>
<dbReference type="AlphaFoldDB" id="A0A088S0W5"/>
<keyword evidence="2" id="KW-0479">Metal-binding</keyword>
<dbReference type="VEuPathDB" id="TriTrypDB:LPMP_342300"/>
<proteinExistence type="inferred from homology"/>
<feature type="domain" description="Fumarylacetoacetase-like C-terminal" evidence="3">
    <location>
        <begin position="121"/>
        <end position="273"/>
    </location>
</feature>
<protein>
    <submittedName>
        <fullName evidence="4">Fumarylacetoacetase, putative</fullName>
    </submittedName>
</protein>
<dbReference type="eggNOG" id="KOG1535">
    <property type="taxonomic scope" value="Eukaryota"/>
</dbReference>
<dbReference type="GO" id="GO:0018773">
    <property type="term" value="F:acetylpyruvate hydrolase activity"/>
    <property type="evidence" value="ECO:0007669"/>
    <property type="project" value="TreeGrafter"/>
</dbReference>
<evidence type="ECO:0000256" key="2">
    <source>
        <dbReference type="ARBA" id="ARBA00022723"/>
    </source>
</evidence>